<accession>A0A379LGN0</accession>
<dbReference type="AlphaFoldDB" id="A0A379LGN0"/>
<sequence length="59" mass="6576">MTLGARLRLFGEVKFSRYGVQMAHPEYNVVAPGAPVVNTGLQPIYPTVKGLHQINYVLY</sequence>
<organism evidence="1 2">
    <name type="scientific">Psychrobacter phenylpyruvicus</name>
    <dbReference type="NCBI Taxonomy" id="29432"/>
    <lineage>
        <taxon>Bacteria</taxon>
        <taxon>Pseudomonadati</taxon>
        <taxon>Pseudomonadota</taxon>
        <taxon>Gammaproteobacteria</taxon>
        <taxon>Moraxellales</taxon>
        <taxon>Moraxellaceae</taxon>
        <taxon>Psychrobacter</taxon>
    </lineage>
</organism>
<gene>
    <name evidence="1" type="primary">recG_2</name>
    <name evidence="1" type="ORF">NCTC10526_00002</name>
</gene>
<dbReference type="GO" id="GO:0003678">
    <property type="term" value="F:DNA helicase activity"/>
    <property type="evidence" value="ECO:0007669"/>
    <property type="project" value="UniProtKB-EC"/>
</dbReference>
<dbReference type="EMBL" id="UGVC01000001">
    <property type="protein sequence ID" value="SUD89706.1"/>
    <property type="molecule type" value="Genomic_DNA"/>
</dbReference>
<reference evidence="1 2" key="1">
    <citation type="submission" date="2018-06" db="EMBL/GenBank/DDBJ databases">
        <authorList>
            <consortium name="Pathogen Informatics"/>
            <person name="Doyle S."/>
        </authorList>
    </citation>
    <scope>NUCLEOTIDE SEQUENCE [LARGE SCALE GENOMIC DNA]</scope>
    <source>
        <strain evidence="1 2">NCTC10526</strain>
    </source>
</reference>
<keyword evidence="1" id="KW-0378">Hydrolase</keyword>
<keyword evidence="1" id="KW-0547">Nucleotide-binding</keyword>
<keyword evidence="2" id="KW-1185">Reference proteome</keyword>
<name>A0A379LGN0_9GAMM</name>
<keyword evidence="1" id="KW-0347">Helicase</keyword>
<protein>
    <submittedName>
        <fullName evidence="1">ATP-dependent DNA helicase recG</fullName>
        <ecNumber evidence="1">3.6.4.12</ecNumber>
    </submittedName>
</protein>
<evidence type="ECO:0000313" key="2">
    <source>
        <dbReference type="Proteomes" id="UP000254123"/>
    </source>
</evidence>
<dbReference type="GO" id="GO:0016787">
    <property type="term" value="F:hydrolase activity"/>
    <property type="evidence" value="ECO:0007669"/>
    <property type="project" value="UniProtKB-KW"/>
</dbReference>
<keyword evidence="1" id="KW-0067">ATP-binding</keyword>
<proteinExistence type="predicted"/>
<evidence type="ECO:0000313" key="1">
    <source>
        <dbReference type="EMBL" id="SUD89706.1"/>
    </source>
</evidence>
<dbReference type="Proteomes" id="UP000254123">
    <property type="component" value="Unassembled WGS sequence"/>
</dbReference>
<dbReference type="EC" id="3.6.4.12" evidence="1"/>